<keyword evidence="4" id="KW-0786">Thiamine pyrophosphate</keyword>
<dbReference type="GO" id="GO:0004591">
    <property type="term" value="F:oxoglutarate dehydrogenase (succinyl-transferring) activity"/>
    <property type="evidence" value="ECO:0007669"/>
    <property type="project" value="TreeGrafter"/>
</dbReference>
<keyword evidence="8" id="KW-0472">Membrane</keyword>
<name>A0AAV4JP83_9GAST</name>
<dbReference type="EMBL" id="BMAT01007031">
    <property type="protein sequence ID" value="GFS24514.1"/>
    <property type="molecule type" value="Genomic_DNA"/>
</dbReference>
<dbReference type="GO" id="GO:0006099">
    <property type="term" value="P:tricarboxylic acid cycle"/>
    <property type="evidence" value="ECO:0007669"/>
    <property type="project" value="TreeGrafter"/>
</dbReference>
<accession>A0AAV4JP83</accession>
<feature type="domain" description="2-oxoglutarate dehydrogenase E1 component N-terminal" evidence="9">
    <location>
        <begin position="62"/>
        <end position="89"/>
    </location>
</feature>
<dbReference type="GO" id="GO:0005739">
    <property type="term" value="C:mitochondrion"/>
    <property type="evidence" value="ECO:0007669"/>
    <property type="project" value="TreeGrafter"/>
</dbReference>
<evidence type="ECO:0000256" key="8">
    <source>
        <dbReference type="SAM" id="Phobius"/>
    </source>
</evidence>
<keyword evidence="8" id="KW-0812">Transmembrane</keyword>
<evidence type="ECO:0000256" key="5">
    <source>
        <dbReference type="ARBA" id="ARBA00037426"/>
    </source>
</evidence>
<evidence type="ECO:0000313" key="10">
    <source>
        <dbReference type="EMBL" id="GFS24514.1"/>
    </source>
</evidence>
<evidence type="ECO:0000256" key="7">
    <source>
        <dbReference type="ARBA" id="ARBA00042984"/>
    </source>
</evidence>
<evidence type="ECO:0000259" key="9">
    <source>
        <dbReference type="Pfam" id="PF16078"/>
    </source>
</evidence>
<feature type="transmembrane region" description="Helical" evidence="8">
    <location>
        <begin position="303"/>
        <end position="327"/>
    </location>
</feature>
<gene>
    <name evidence="10" type="ORF">ElyMa_003417500</name>
</gene>
<evidence type="ECO:0000313" key="11">
    <source>
        <dbReference type="Proteomes" id="UP000762676"/>
    </source>
</evidence>
<evidence type="ECO:0000256" key="6">
    <source>
        <dbReference type="ARBA" id="ARBA00040267"/>
    </source>
</evidence>
<comment type="similarity">
    <text evidence="2">Belongs to the alpha-ketoglutarate dehydrogenase family.</text>
</comment>
<comment type="function">
    <text evidence="5">The 2-oxoglutarate dehydrogenase complex catalyzes the overall conversion of 2-oxoglutarate to succinyl-CoA and CO(2). It contains multiple copies of three enzymatic components: 2-oxoglutarate dehydrogenase (E1), dihydrolipoamide succinyltransferase (E2) and lipoamide dehydrogenase (E3).</text>
</comment>
<dbReference type="GO" id="GO:0045252">
    <property type="term" value="C:oxoglutarate dehydrogenase complex"/>
    <property type="evidence" value="ECO:0007669"/>
    <property type="project" value="TreeGrafter"/>
</dbReference>
<dbReference type="InterPro" id="IPR011603">
    <property type="entry name" value="2oxoglutarate_DH_E1"/>
</dbReference>
<evidence type="ECO:0000256" key="4">
    <source>
        <dbReference type="ARBA" id="ARBA00023052"/>
    </source>
</evidence>
<keyword evidence="11" id="KW-1185">Reference proteome</keyword>
<comment type="cofactor">
    <cofactor evidence="1">
        <name>thiamine diphosphate</name>
        <dbReference type="ChEBI" id="CHEBI:58937"/>
    </cofactor>
</comment>
<comment type="caution">
    <text evidence="10">The sequence shown here is derived from an EMBL/GenBank/DDBJ whole genome shotgun (WGS) entry which is preliminary data.</text>
</comment>
<organism evidence="10 11">
    <name type="scientific">Elysia marginata</name>
    <dbReference type="NCBI Taxonomy" id="1093978"/>
    <lineage>
        <taxon>Eukaryota</taxon>
        <taxon>Metazoa</taxon>
        <taxon>Spiralia</taxon>
        <taxon>Lophotrochozoa</taxon>
        <taxon>Mollusca</taxon>
        <taxon>Gastropoda</taxon>
        <taxon>Heterobranchia</taxon>
        <taxon>Euthyneura</taxon>
        <taxon>Panpulmonata</taxon>
        <taxon>Sacoglossa</taxon>
        <taxon>Placobranchoidea</taxon>
        <taxon>Plakobranchidae</taxon>
        <taxon>Elysia</taxon>
    </lineage>
</organism>
<evidence type="ECO:0000256" key="2">
    <source>
        <dbReference type="ARBA" id="ARBA00006936"/>
    </source>
</evidence>
<sequence length="345" mass="37366">MLRIRDLLLRCPRGLSFPSERFPAVLTQSYRSYASDAASNSGSVPGSGASSRQYATMSAAEPFMNGSSSAYIEDMFEAWQKDPNSVHKSQLKQSLYSNTIQKFYDIDSQRDTSSENTTCFENFTLARPLPATGHAPHFLSEPTLPFCQSFASLRQSSDLTRPFSVTEKLCRTVTDLTQNFCRNGHLMYTVKVRGHNVSQLDPLGIRAADLDSETPQELIMGTHKLSMGLVISSPSSLSPLILRCMPSYPLSLLSHAFTSGRTRSNTQSIRGHRAAQLDPLHLEDSMAQAAIEKELQVHYYNMIAIVVVVVVVVVIAAAVVVAVVVVVKLGSSISSGGGGVGGGGT</sequence>
<evidence type="ECO:0000256" key="3">
    <source>
        <dbReference type="ARBA" id="ARBA00023002"/>
    </source>
</evidence>
<proteinExistence type="inferred from homology"/>
<dbReference type="PANTHER" id="PTHR23152">
    <property type="entry name" value="2-OXOGLUTARATE DEHYDROGENASE"/>
    <property type="match status" value="1"/>
</dbReference>
<keyword evidence="8" id="KW-1133">Transmembrane helix</keyword>
<dbReference type="GO" id="GO:0030976">
    <property type="term" value="F:thiamine pyrophosphate binding"/>
    <property type="evidence" value="ECO:0007669"/>
    <property type="project" value="InterPro"/>
</dbReference>
<dbReference type="Pfam" id="PF16078">
    <property type="entry name" value="2-oxogl_dehyd_N"/>
    <property type="match status" value="1"/>
</dbReference>
<dbReference type="PANTHER" id="PTHR23152:SF4">
    <property type="entry name" value="2-OXOADIPATE DEHYDROGENASE COMPLEX COMPONENT E1"/>
    <property type="match status" value="1"/>
</dbReference>
<keyword evidence="3" id="KW-0560">Oxidoreductase</keyword>
<dbReference type="InterPro" id="IPR032106">
    <property type="entry name" value="2-oxogl_dehyd_N"/>
</dbReference>
<dbReference type="Proteomes" id="UP000762676">
    <property type="component" value="Unassembled WGS sequence"/>
</dbReference>
<dbReference type="AlphaFoldDB" id="A0AAV4JP83"/>
<evidence type="ECO:0000256" key="1">
    <source>
        <dbReference type="ARBA" id="ARBA00001964"/>
    </source>
</evidence>
<reference evidence="10 11" key="1">
    <citation type="journal article" date="2021" name="Elife">
        <title>Chloroplast acquisition without the gene transfer in kleptoplastic sea slugs, Plakobranchus ocellatus.</title>
        <authorList>
            <person name="Maeda T."/>
            <person name="Takahashi S."/>
            <person name="Yoshida T."/>
            <person name="Shimamura S."/>
            <person name="Takaki Y."/>
            <person name="Nagai Y."/>
            <person name="Toyoda A."/>
            <person name="Suzuki Y."/>
            <person name="Arimoto A."/>
            <person name="Ishii H."/>
            <person name="Satoh N."/>
            <person name="Nishiyama T."/>
            <person name="Hasebe M."/>
            <person name="Maruyama T."/>
            <person name="Minagawa J."/>
            <person name="Obokata J."/>
            <person name="Shigenobu S."/>
        </authorList>
    </citation>
    <scope>NUCLEOTIDE SEQUENCE [LARGE SCALE GENOMIC DNA]</scope>
</reference>
<protein>
    <recommendedName>
        <fullName evidence="6">2-oxoglutarate dehydrogenase, mitochondrial</fullName>
    </recommendedName>
    <alternativeName>
        <fullName evidence="7">2-oxoglutarate dehydrogenase complex component E1</fullName>
    </alternativeName>
</protein>